<dbReference type="InParanoid" id="L0PGW8"/>
<comment type="caution">
    <text evidence="1">The sequence shown here is derived from an EMBL/GenBank/DDBJ whole genome shotgun (WGS) entry which is preliminary data.</text>
</comment>
<accession>L0PGW8</accession>
<organism evidence="2">
    <name type="scientific">Pneumocystis jirovecii</name>
    <name type="common">Human pneumocystis pneumonia agent</name>
    <dbReference type="NCBI Taxonomy" id="42068"/>
    <lineage>
        <taxon>Eukaryota</taxon>
        <taxon>Fungi</taxon>
        <taxon>Dikarya</taxon>
        <taxon>Ascomycota</taxon>
        <taxon>Taphrinomycotina</taxon>
        <taxon>Pneumocystomycetes</taxon>
        <taxon>Pneumocystaceae</taxon>
        <taxon>Pneumocystis</taxon>
    </lineage>
</organism>
<dbReference type="Proteomes" id="UP000010422">
    <property type="component" value="Unassembled WGS sequence"/>
</dbReference>
<name>L0PGW8_PNEJI</name>
<evidence type="ECO:0000313" key="1">
    <source>
        <dbReference type="EMBL" id="CCJ31482.1"/>
    </source>
</evidence>
<dbReference type="AlphaFoldDB" id="L0PGW8"/>
<reference evidence="1 2" key="1">
    <citation type="journal article" date="2012" name="MBio">
        <title>De novo assembly of the Pneumocystis jirovecii genome from a single bronchoalveolar lavage fluid specimen from a patient.</title>
        <authorList>
            <person name="Cisse O.H."/>
            <person name="Pagni M."/>
            <person name="Hauser P.M."/>
        </authorList>
    </citation>
    <scope>NUCLEOTIDE SEQUENCE [LARGE SCALE GENOMIC DNA]</scope>
    <source>
        <strain evidence="1 2">SE8</strain>
    </source>
</reference>
<dbReference type="VEuPathDB" id="FungiDB:PNEJI1_003659"/>
<sequence length="142" mass="16029">MSLRFTRVRHTSVPRVCNEGNDTEDVTCNEMSSILSDPFLPIGFKGIFISRCSRDCLEFKIPSLEMLLVCLSVEEKRDVTEEAVNLVFLSNNAVSGQNIVLADVFEEPRDTFEDLADTLVEQASDFSLVDVLDFLVRFTRKA</sequence>
<dbReference type="EMBL" id="CAKM01000327">
    <property type="protein sequence ID" value="CCJ31482.1"/>
    <property type="molecule type" value="Genomic_DNA"/>
</dbReference>
<evidence type="ECO:0000313" key="2">
    <source>
        <dbReference type="Proteomes" id="UP000010422"/>
    </source>
</evidence>
<proteinExistence type="predicted"/>
<gene>
    <name evidence="1" type="ORF">PNEJI1_003659</name>
</gene>
<protein>
    <submittedName>
        <fullName evidence="1">Uncharacterized protein</fullName>
    </submittedName>
</protein>